<dbReference type="PANTHER" id="PTHR35458">
    <property type="entry name" value="SLR0755 PROTEIN"/>
    <property type="match status" value="1"/>
</dbReference>
<evidence type="ECO:0000259" key="1">
    <source>
        <dbReference type="Pfam" id="PF01936"/>
    </source>
</evidence>
<name>K2GB93_9BACT</name>
<organism evidence="2">
    <name type="scientific">uncultured bacterium</name>
    <name type="common">gcode 4</name>
    <dbReference type="NCBI Taxonomy" id="1234023"/>
    <lineage>
        <taxon>Bacteria</taxon>
        <taxon>environmental samples</taxon>
    </lineage>
</organism>
<feature type="domain" description="NYN" evidence="1">
    <location>
        <begin position="8"/>
        <end position="129"/>
    </location>
</feature>
<dbReference type="GO" id="GO:0004540">
    <property type="term" value="F:RNA nuclease activity"/>
    <property type="evidence" value="ECO:0007669"/>
    <property type="project" value="InterPro"/>
</dbReference>
<sequence length="180" mass="22211">MEENNYAYIDAQNVNMAIQNQRWKLDWKKFRIYLTEKYKVERAYMFIWFIPENQDMYTFFQELWYVLVFKSVLQLHDWETKWNVDAELVLQAMIDYNKYTKAVIVTWDWDFACLISYLYKNDKLLTLIVPNDRRYSIFLKNTAKEKLDSLSNLRKKLEYRIYKKRSHQSSTNTWPIWSDS</sequence>
<gene>
    <name evidence="2" type="ORF">ACD_3C00205G0007</name>
</gene>
<dbReference type="PANTHER" id="PTHR35458:SF2">
    <property type="entry name" value="SLR0755 PROTEIN"/>
    <property type="match status" value="1"/>
</dbReference>
<comment type="caution">
    <text evidence="2">The sequence shown here is derived from an EMBL/GenBank/DDBJ whole genome shotgun (WGS) entry which is preliminary data.</text>
</comment>
<proteinExistence type="predicted"/>
<dbReference type="Gene3D" id="3.40.50.1010">
    <property type="entry name" value="5'-nuclease"/>
    <property type="match status" value="1"/>
</dbReference>
<dbReference type="InterPro" id="IPR047140">
    <property type="entry name" value="LabA"/>
</dbReference>
<protein>
    <recommendedName>
        <fullName evidence="1">NYN domain-containing protein</fullName>
    </recommendedName>
</protein>
<dbReference type="AlphaFoldDB" id="K2GB93"/>
<dbReference type="Pfam" id="PF01936">
    <property type="entry name" value="NYN"/>
    <property type="match status" value="1"/>
</dbReference>
<accession>K2GB93</accession>
<reference evidence="2" key="1">
    <citation type="journal article" date="2012" name="Science">
        <title>Fermentation, hydrogen, and sulfur metabolism in multiple uncultivated bacterial phyla.</title>
        <authorList>
            <person name="Wrighton K.C."/>
            <person name="Thomas B.C."/>
            <person name="Sharon I."/>
            <person name="Miller C.S."/>
            <person name="Castelle C.J."/>
            <person name="VerBerkmoes N.C."/>
            <person name="Wilkins M.J."/>
            <person name="Hettich R.L."/>
            <person name="Lipton M.S."/>
            <person name="Williams K.H."/>
            <person name="Long P.E."/>
            <person name="Banfield J.F."/>
        </authorList>
    </citation>
    <scope>NUCLEOTIDE SEQUENCE [LARGE SCALE GENOMIC DNA]</scope>
</reference>
<evidence type="ECO:0000313" key="2">
    <source>
        <dbReference type="EMBL" id="EKE27454.1"/>
    </source>
</evidence>
<dbReference type="InterPro" id="IPR021139">
    <property type="entry name" value="NYN"/>
</dbReference>
<dbReference type="EMBL" id="AMFJ01000479">
    <property type="protein sequence ID" value="EKE27454.1"/>
    <property type="molecule type" value="Genomic_DNA"/>
</dbReference>